<proteinExistence type="predicted"/>
<dbReference type="PANTHER" id="PTHR33977:SF1">
    <property type="entry name" value="ZINC ION BINDING PROTEIN"/>
    <property type="match status" value="1"/>
</dbReference>
<evidence type="ECO:0000313" key="1">
    <source>
        <dbReference type="EMBL" id="KAG2203421.1"/>
    </source>
</evidence>
<dbReference type="AlphaFoldDB" id="A0A8H7UYI6"/>
<dbReference type="EMBL" id="JAEPRB010001538">
    <property type="protein sequence ID" value="KAG2203421.1"/>
    <property type="molecule type" value="Genomic_DNA"/>
</dbReference>
<organism evidence="1 2">
    <name type="scientific">Circinella minor</name>
    <dbReference type="NCBI Taxonomy" id="1195481"/>
    <lineage>
        <taxon>Eukaryota</taxon>
        <taxon>Fungi</taxon>
        <taxon>Fungi incertae sedis</taxon>
        <taxon>Mucoromycota</taxon>
        <taxon>Mucoromycotina</taxon>
        <taxon>Mucoromycetes</taxon>
        <taxon>Mucorales</taxon>
        <taxon>Lichtheimiaceae</taxon>
        <taxon>Circinella</taxon>
    </lineage>
</organism>
<feature type="non-terminal residue" evidence="1">
    <location>
        <position position="1"/>
    </location>
</feature>
<dbReference type="PANTHER" id="PTHR33977">
    <property type="entry name" value="ZINC ION BINDING PROTEIN"/>
    <property type="match status" value="1"/>
</dbReference>
<protein>
    <recommendedName>
        <fullName evidence="3">MULE transposase domain-containing protein</fullName>
    </recommendedName>
</protein>
<keyword evidence="2" id="KW-1185">Reference proteome</keyword>
<sequence>MITCDILNDNTVSIVYSWVHPDHSPCDFEEISKSSLPAEVKHWITDKVNDDLDWKSIKNFLRMDEEQLSELEDVNNLSIPHSLLINYQTIKNVINARMAKLSRKKAIDKDSVKEWAEHLQNKMNYKVLFKNTKDGAPFLFAWIAPWQLRYLQSAEEWCIDSTHKTCKSINDPKKDSYLYTIIIRSPVTNRGVPVCQFITDREVIPTLSSWLNWLKTNFILKVKRIMIECSPTEIAAINEVFGDNVSILLCHWHIKRAWETHLKKLVKVVGATQETKALQKAVRGSLNSMMYASTPESFELAFSFFEEQFKEYKSFIDYFRTR</sequence>
<evidence type="ECO:0000313" key="2">
    <source>
        <dbReference type="Proteomes" id="UP000646827"/>
    </source>
</evidence>
<name>A0A8H7UYI6_9FUNG</name>
<dbReference type="Proteomes" id="UP000646827">
    <property type="component" value="Unassembled WGS sequence"/>
</dbReference>
<gene>
    <name evidence="1" type="ORF">INT45_007416</name>
</gene>
<evidence type="ECO:0008006" key="3">
    <source>
        <dbReference type="Google" id="ProtNLM"/>
    </source>
</evidence>
<dbReference type="OrthoDB" id="2506357at2759"/>
<comment type="caution">
    <text evidence="1">The sequence shown here is derived from an EMBL/GenBank/DDBJ whole genome shotgun (WGS) entry which is preliminary data.</text>
</comment>
<accession>A0A8H7UYI6</accession>
<reference evidence="1 2" key="1">
    <citation type="submission" date="2020-12" db="EMBL/GenBank/DDBJ databases">
        <title>Metabolic potential, ecology and presence of endohyphal bacteria is reflected in genomic diversity of Mucoromycotina.</title>
        <authorList>
            <person name="Muszewska A."/>
            <person name="Okrasinska A."/>
            <person name="Steczkiewicz K."/>
            <person name="Drgas O."/>
            <person name="Orlowska M."/>
            <person name="Perlinska-Lenart U."/>
            <person name="Aleksandrzak-Piekarczyk T."/>
            <person name="Szatraj K."/>
            <person name="Zielenkiewicz U."/>
            <person name="Pilsyk S."/>
            <person name="Malc E."/>
            <person name="Mieczkowski P."/>
            <person name="Kruszewska J.S."/>
            <person name="Biernat P."/>
            <person name="Pawlowska J."/>
        </authorList>
    </citation>
    <scope>NUCLEOTIDE SEQUENCE [LARGE SCALE GENOMIC DNA]</scope>
    <source>
        <strain evidence="1 2">CBS 142.35</strain>
    </source>
</reference>